<dbReference type="Proteomes" id="UP000187429">
    <property type="component" value="Unassembled WGS sequence"/>
</dbReference>
<evidence type="ECO:0000313" key="1">
    <source>
        <dbReference type="EMBL" id="OMJ29496.1"/>
    </source>
</evidence>
<comment type="caution">
    <text evidence="1">The sequence shown here is derived from an EMBL/GenBank/DDBJ whole genome shotgun (WGS) entry which is preliminary data.</text>
</comment>
<reference evidence="2" key="1">
    <citation type="submission" date="2017-01" db="EMBL/GenBank/DDBJ databases">
        <authorList>
            <person name="Wang Y."/>
            <person name="White M."/>
            <person name="Kvist S."/>
            <person name="Moncalvo J.-M."/>
        </authorList>
    </citation>
    <scope>NUCLEOTIDE SEQUENCE [LARGE SCALE GENOMIC DNA]</scope>
    <source>
        <strain evidence="2">ID-206-W2</strain>
    </source>
</reference>
<proteinExistence type="predicted"/>
<organism evidence="1 2">
    <name type="scientific">Smittium culicis</name>
    <dbReference type="NCBI Taxonomy" id="133412"/>
    <lineage>
        <taxon>Eukaryota</taxon>
        <taxon>Fungi</taxon>
        <taxon>Fungi incertae sedis</taxon>
        <taxon>Zoopagomycota</taxon>
        <taxon>Kickxellomycotina</taxon>
        <taxon>Harpellomycetes</taxon>
        <taxon>Harpellales</taxon>
        <taxon>Legeriomycetaceae</taxon>
        <taxon>Smittium</taxon>
    </lineage>
</organism>
<dbReference type="AlphaFoldDB" id="A0A1R1YRT7"/>
<gene>
    <name evidence="1" type="ORF">AYI69_g999</name>
</gene>
<evidence type="ECO:0000313" key="2">
    <source>
        <dbReference type="Proteomes" id="UP000187429"/>
    </source>
</evidence>
<protein>
    <submittedName>
        <fullName evidence="1">Uncharacterized protein</fullName>
    </submittedName>
</protein>
<name>A0A1R1YRT7_9FUNG</name>
<dbReference type="EMBL" id="LSSM01000266">
    <property type="protein sequence ID" value="OMJ29496.1"/>
    <property type="molecule type" value="Genomic_DNA"/>
</dbReference>
<sequence>MSWAFMVLSCAAKKSSNSEHAKTETVKHSLDTLLSLEKLAAERLLHVYSNPESSLIKHSQSVAVSSDSNPLKPTEMTKRVLEGWLKSQS</sequence>
<keyword evidence="2" id="KW-1185">Reference proteome</keyword>
<accession>A0A1R1YRT7</accession>